<dbReference type="EMBL" id="QKKF02029538">
    <property type="protein sequence ID" value="RZF35146.1"/>
    <property type="molecule type" value="Genomic_DNA"/>
</dbReference>
<feature type="region of interest" description="Disordered" evidence="1">
    <location>
        <begin position="1"/>
        <end position="35"/>
    </location>
</feature>
<gene>
    <name evidence="2" type="ORF">LSTR_LSTR015435</name>
</gene>
<dbReference type="AlphaFoldDB" id="A0A482WPD7"/>
<proteinExistence type="predicted"/>
<evidence type="ECO:0000256" key="1">
    <source>
        <dbReference type="SAM" id="MobiDB-lite"/>
    </source>
</evidence>
<evidence type="ECO:0000313" key="2">
    <source>
        <dbReference type="EMBL" id="RZF35146.1"/>
    </source>
</evidence>
<reference evidence="2 3" key="1">
    <citation type="journal article" date="2017" name="Gigascience">
        <title>Genome sequence of the small brown planthopper, Laodelphax striatellus.</title>
        <authorList>
            <person name="Zhu J."/>
            <person name="Jiang F."/>
            <person name="Wang X."/>
            <person name="Yang P."/>
            <person name="Bao Y."/>
            <person name="Zhao W."/>
            <person name="Wang W."/>
            <person name="Lu H."/>
            <person name="Wang Q."/>
            <person name="Cui N."/>
            <person name="Li J."/>
            <person name="Chen X."/>
            <person name="Luo L."/>
            <person name="Yu J."/>
            <person name="Kang L."/>
            <person name="Cui F."/>
        </authorList>
    </citation>
    <scope>NUCLEOTIDE SEQUENCE [LARGE SCALE GENOMIC DNA]</scope>
    <source>
        <strain evidence="2">Lst14</strain>
    </source>
</reference>
<keyword evidence="3" id="KW-1185">Reference proteome</keyword>
<protein>
    <submittedName>
        <fullName evidence="2">Uncharacterized protein</fullName>
    </submittedName>
</protein>
<comment type="caution">
    <text evidence="2">The sequence shown here is derived from an EMBL/GenBank/DDBJ whole genome shotgun (WGS) entry which is preliminary data.</text>
</comment>
<accession>A0A482WPD7</accession>
<dbReference type="Proteomes" id="UP000291343">
    <property type="component" value="Unassembled WGS sequence"/>
</dbReference>
<feature type="compositionally biased region" description="Acidic residues" evidence="1">
    <location>
        <begin position="15"/>
        <end position="24"/>
    </location>
</feature>
<dbReference type="InParanoid" id="A0A482WPD7"/>
<evidence type="ECO:0000313" key="3">
    <source>
        <dbReference type="Proteomes" id="UP000291343"/>
    </source>
</evidence>
<organism evidence="2 3">
    <name type="scientific">Laodelphax striatellus</name>
    <name type="common">Small brown planthopper</name>
    <name type="synonym">Delphax striatella</name>
    <dbReference type="NCBI Taxonomy" id="195883"/>
    <lineage>
        <taxon>Eukaryota</taxon>
        <taxon>Metazoa</taxon>
        <taxon>Ecdysozoa</taxon>
        <taxon>Arthropoda</taxon>
        <taxon>Hexapoda</taxon>
        <taxon>Insecta</taxon>
        <taxon>Pterygota</taxon>
        <taxon>Neoptera</taxon>
        <taxon>Paraneoptera</taxon>
        <taxon>Hemiptera</taxon>
        <taxon>Auchenorrhyncha</taxon>
        <taxon>Fulgoroidea</taxon>
        <taxon>Delphacidae</taxon>
        <taxon>Criomorphinae</taxon>
        <taxon>Laodelphax</taxon>
    </lineage>
</organism>
<sequence length="81" mass="9109">MVVANPAFEIKIEQQEDNDDDDNESNGGVDVDTPLQNALNTDLFADSSERTSQLICFTVQKRVNPTTHPTNASKKERKLRF</sequence>
<name>A0A482WPD7_LAOST</name>